<evidence type="ECO:0000313" key="8">
    <source>
        <dbReference type="EMBL" id="BBZ33451.1"/>
    </source>
</evidence>
<evidence type="ECO:0000256" key="2">
    <source>
        <dbReference type="ARBA" id="ARBA00005551"/>
    </source>
</evidence>
<evidence type="ECO:0000256" key="1">
    <source>
        <dbReference type="ARBA" id="ARBA00004141"/>
    </source>
</evidence>
<keyword evidence="4" id="KW-0812">Transmembrane</keyword>
<dbReference type="EMBL" id="AP022612">
    <property type="protein sequence ID" value="BBZ33451.1"/>
    <property type="molecule type" value="Genomic_DNA"/>
</dbReference>
<reference evidence="8" key="2">
    <citation type="submission" date="2020-02" db="EMBL/GenBank/DDBJ databases">
        <authorList>
            <person name="Matsumoto Y."/>
            <person name="Motooka D."/>
            <person name="Nakamura S."/>
        </authorList>
    </citation>
    <scope>NUCLEOTIDE SEQUENCE</scope>
    <source>
        <strain evidence="8">JCM 13671</strain>
    </source>
</reference>
<dbReference type="GO" id="GO:0016020">
    <property type="term" value="C:membrane"/>
    <property type="evidence" value="ECO:0007669"/>
    <property type="project" value="UniProtKB-SubCell"/>
</dbReference>
<keyword evidence="5" id="KW-1133">Transmembrane helix</keyword>
<dbReference type="RefSeq" id="WP_085150846.1">
    <property type="nucleotide sequence ID" value="NZ_AP022612.1"/>
</dbReference>
<reference evidence="8" key="1">
    <citation type="journal article" date="2019" name="Emerg. Microbes Infect.">
        <title>Comprehensive subspecies identification of 175 nontuberculous mycobacteria species based on 7547 genomic profiles.</title>
        <authorList>
            <person name="Matsumoto Y."/>
            <person name="Kinjo T."/>
            <person name="Motooka D."/>
            <person name="Nabeya D."/>
            <person name="Jung N."/>
            <person name="Uechi K."/>
            <person name="Horii T."/>
            <person name="Iida T."/>
            <person name="Fujita J."/>
            <person name="Nakamura S."/>
        </authorList>
    </citation>
    <scope>NUCLEOTIDE SEQUENCE [LARGE SCALE GENOMIC DNA]</scope>
    <source>
        <strain evidence="8">JCM 13671</strain>
    </source>
</reference>
<dbReference type="OrthoDB" id="3294398at2"/>
<evidence type="ECO:0000259" key="7">
    <source>
        <dbReference type="Pfam" id="PF00999"/>
    </source>
</evidence>
<evidence type="ECO:0000256" key="3">
    <source>
        <dbReference type="ARBA" id="ARBA00022448"/>
    </source>
</evidence>
<protein>
    <submittedName>
        <fullName evidence="8">Potassium transporter</fullName>
    </submittedName>
</protein>
<feature type="domain" description="Cation/H+ exchanger transmembrane" evidence="7">
    <location>
        <begin position="17"/>
        <end position="365"/>
    </location>
</feature>
<keyword evidence="6" id="KW-0472">Membrane</keyword>
<dbReference type="InterPro" id="IPR038770">
    <property type="entry name" value="Na+/solute_symporter_sf"/>
</dbReference>
<keyword evidence="9" id="KW-1185">Reference proteome</keyword>
<gene>
    <name evidence="8" type="ORF">MCNF_20560</name>
</gene>
<comment type="similarity">
    <text evidence="2">Belongs to the monovalent cation:proton antiporter 2 (CPA2) transporter (TC 2.A.37) family.</text>
</comment>
<sequence length="393" mass="40788">MHVSVALLLELGLILVALTLLGTLARRFGLSPIPLYLIAGLALGEGGLSVPAAADFISSGASIGVVLLLLTLGLEFSIAEFAASLRRHLPSAWVDLLLNATPGAIAGWLLGLNAIGVLAMAGITYISSSGVVSRLLSDLRRLGNRETPSVLSVLVLEDFAMAAYLPLLTVLAAGGTWLQAAFGMAIAMTALAAAFTVSYRWGHHVGRMVSHPDSELLLLRILGLTLIVAALAEWVHASAAVGAFLVGLTLTGETAKRARDLLSPLRDLFAAVFFLAIGLSVDASHLLPMLPIAVVLAVVTGATKVLTGMYAARREGVGRQGQLRAGTVLIVRGEFSLVIIGLVGEAIEVVESVATAYVFVLAIAGPLLTKLAGGRVVASPRFPARRESGPYSA</sequence>
<dbReference type="GO" id="GO:1902600">
    <property type="term" value="P:proton transmembrane transport"/>
    <property type="evidence" value="ECO:0007669"/>
    <property type="project" value="InterPro"/>
</dbReference>
<dbReference type="PANTHER" id="PTHR42751:SF6">
    <property type="entry name" value="CONSERVED INTEGRAL MEMBRANE TRANSPORT PROTEIN-RELATED"/>
    <property type="match status" value="1"/>
</dbReference>
<dbReference type="AlphaFoldDB" id="A0A7I7XWJ8"/>
<dbReference type="Gene3D" id="1.20.1530.20">
    <property type="match status" value="1"/>
</dbReference>
<name>A0A7I7XWJ8_9MYCO</name>
<proteinExistence type="inferred from homology"/>
<dbReference type="PANTHER" id="PTHR42751">
    <property type="entry name" value="SODIUM/HYDROGEN EXCHANGER FAMILY/TRKA DOMAIN PROTEIN"/>
    <property type="match status" value="1"/>
</dbReference>
<dbReference type="GO" id="GO:0015297">
    <property type="term" value="F:antiporter activity"/>
    <property type="evidence" value="ECO:0007669"/>
    <property type="project" value="InterPro"/>
</dbReference>
<dbReference type="InterPro" id="IPR006153">
    <property type="entry name" value="Cation/H_exchanger_TM"/>
</dbReference>
<accession>A0A7I7XWJ8</accession>
<organism evidence="8 9">
    <name type="scientific">Mycolicibacterium confluentis</name>
    <dbReference type="NCBI Taxonomy" id="28047"/>
    <lineage>
        <taxon>Bacteria</taxon>
        <taxon>Bacillati</taxon>
        <taxon>Actinomycetota</taxon>
        <taxon>Actinomycetes</taxon>
        <taxon>Mycobacteriales</taxon>
        <taxon>Mycobacteriaceae</taxon>
        <taxon>Mycolicibacterium</taxon>
    </lineage>
</organism>
<evidence type="ECO:0000313" key="9">
    <source>
        <dbReference type="Proteomes" id="UP000466931"/>
    </source>
</evidence>
<comment type="subcellular location">
    <subcellularLocation>
        <location evidence="1">Membrane</location>
        <topology evidence="1">Multi-pass membrane protein</topology>
    </subcellularLocation>
</comment>
<evidence type="ECO:0000256" key="5">
    <source>
        <dbReference type="ARBA" id="ARBA00022989"/>
    </source>
</evidence>
<evidence type="ECO:0000256" key="6">
    <source>
        <dbReference type="ARBA" id="ARBA00023136"/>
    </source>
</evidence>
<keyword evidence="3" id="KW-0813">Transport</keyword>
<dbReference type="Pfam" id="PF00999">
    <property type="entry name" value="Na_H_Exchanger"/>
    <property type="match status" value="1"/>
</dbReference>
<dbReference type="Proteomes" id="UP000466931">
    <property type="component" value="Chromosome"/>
</dbReference>
<evidence type="ECO:0000256" key="4">
    <source>
        <dbReference type="ARBA" id="ARBA00022692"/>
    </source>
</evidence>